<comment type="caution">
    <text evidence="1">The sequence shown here is derived from an EMBL/GenBank/DDBJ whole genome shotgun (WGS) entry which is preliminary data.</text>
</comment>
<protein>
    <submittedName>
        <fullName evidence="1">Uncharacterized protein</fullName>
    </submittedName>
</protein>
<reference evidence="1 2" key="1">
    <citation type="submission" date="2018-03" db="EMBL/GenBank/DDBJ databases">
        <title>Genomic Encyclopedia of Archaeal and Bacterial Type Strains, Phase II (KMG-II): from individual species to whole genera.</title>
        <authorList>
            <person name="Goeker M."/>
        </authorList>
    </citation>
    <scope>NUCLEOTIDE SEQUENCE [LARGE SCALE GENOMIC DNA]</scope>
    <source>
        <strain evidence="1 2">DSM 18107</strain>
    </source>
</reference>
<dbReference type="AlphaFoldDB" id="A0A2P8GM28"/>
<keyword evidence="2" id="KW-1185">Reference proteome</keyword>
<organism evidence="1 2">
    <name type="scientific">Chitinophaga ginsengisoli</name>
    <dbReference type="NCBI Taxonomy" id="363837"/>
    <lineage>
        <taxon>Bacteria</taxon>
        <taxon>Pseudomonadati</taxon>
        <taxon>Bacteroidota</taxon>
        <taxon>Chitinophagia</taxon>
        <taxon>Chitinophagales</taxon>
        <taxon>Chitinophagaceae</taxon>
        <taxon>Chitinophaga</taxon>
    </lineage>
</organism>
<dbReference type="Proteomes" id="UP000240978">
    <property type="component" value="Unassembled WGS sequence"/>
</dbReference>
<gene>
    <name evidence="1" type="ORF">CLV42_102606</name>
</gene>
<proteinExistence type="predicted"/>
<evidence type="ECO:0000313" key="1">
    <source>
        <dbReference type="EMBL" id="PSL35032.1"/>
    </source>
</evidence>
<dbReference type="EMBL" id="PYGK01000002">
    <property type="protein sequence ID" value="PSL35032.1"/>
    <property type="molecule type" value="Genomic_DNA"/>
</dbReference>
<sequence>MVTQSLAAYRKMEVTSAPQRYTSAKVAGVKFKSRDH</sequence>
<accession>A0A2P8GM28</accession>
<name>A0A2P8GM28_9BACT</name>
<evidence type="ECO:0000313" key="2">
    <source>
        <dbReference type="Proteomes" id="UP000240978"/>
    </source>
</evidence>